<evidence type="ECO:0000256" key="3">
    <source>
        <dbReference type="ARBA" id="ARBA00005300"/>
    </source>
</evidence>
<organism evidence="12 13">
    <name type="scientific">Suillus fuscotomentosus</name>
    <dbReference type="NCBI Taxonomy" id="1912939"/>
    <lineage>
        <taxon>Eukaryota</taxon>
        <taxon>Fungi</taxon>
        <taxon>Dikarya</taxon>
        <taxon>Basidiomycota</taxon>
        <taxon>Agaricomycotina</taxon>
        <taxon>Agaricomycetes</taxon>
        <taxon>Agaricomycetidae</taxon>
        <taxon>Boletales</taxon>
        <taxon>Suillineae</taxon>
        <taxon>Suillaceae</taxon>
        <taxon>Suillus</taxon>
    </lineage>
</organism>
<evidence type="ECO:0000256" key="1">
    <source>
        <dbReference type="ARBA" id="ARBA00001946"/>
    </source>
</evidence>
<evidence type="ECO:0000256" key="10">
    <source>
        <dbReference type="ARBA" id="ARBA00022842"/>
    </source>
</evidence>
<dbReference type="InterPro" id="IPR037056">
    <property type="entry name" value="RNase_H1_N_sf"/>
</dbReference>
<keyword evidence="10" id="KW-0460">Magnesium</keyword>
<dbReference type="RefSeq" id="XP_041228996.1">
    <property type="nucleotide sequence ID" value="XM_041376749.1"/>
</dbReference>
<dbReference type="GeneID" id="64671047"/>
<dbReference type="FunFam" id="3.40.970.10:FF:000002">
    <property type="entry name" value="Ribonuclease H"/>
    <property type="match status" value="1"/>
</dbReference>
<evidence type="ECO:0000256" key="5">
    <source>
        <dbReference type="ARBA" id="ARBA00017721"/>
    </source>
</evidence>
<evidence type="ECO:0000256" key="8">
    <source>
        <dbReference type="ARBA" id="ARBA00022759"/>
    </source>
</evidence>
<dbReference type="InterPro" id="IPR011320">
    <property type="entry name" value="RNase_H1_N"/>
</dbReference>
<protein>
    <recommendedName>
        <fullName evidence="5">Ribonuclease H</fullName>
        <ecNumber evidence="4">3.1.26.4</ecNumber>
    </recommendedName>
</protein>
<evidence type="ECO:0000313" key="12">
    <source>
        <dbReference type="EMBL" id="KAG1903421.1"/>
    </source>
</evidence>
<keyword evidence="8" id="KW-0255">Endonuclease</keyword>
<dbReference type="EC" id="3.1.26.4" evidence="4"/>
<evidence type="ECO:0000259" key="11">
    <source>
        <dbReference type="Pfam" id="PF01693"/>
    </source>
</evidence>
<evidence type="ECO:0000256" key="6">
    <source>
        <dbReference type="ARBA" id="ARBA00022722"/>
    </source>
</evidence>
<dbReference type="Pfam" id="PF01693">
    <property type="entry name" value="Cauli_VI"/>
    <property type="match status" value="1"/>
</dbReference>
<comment type="function">
    <text evidence="2">Endonuclease that specifically degrades the RNA of RNA-DNA hybrids.</text>
</comment>
<evidence type="ECO:0000256" key="2">
    <source>
        <dbReference type="ARBA" id="ARBA00004065"/>
    </source>
</evidence>
<feature type="domain" description="Ribonuclease H1 N-terminal" evidence="11">
    <location>
        <begin position="183"/>
        <end position="225"/>
    </location>
</feature>
<dbReference type="EMBL" id="JABBWK010000013">
    <property type="protein sequence ID" value="KAG1903421.1"/>
    <property type="molecule type" value="Genomic_DNA"/>
</dbReference>
<sequence>MQNIDLGLDHTTVDFSAVLADLQTTVSHLQSAVTTLQHTIVTLASSPLVLQTQPSTQAIATNSTITAPNTTQRSIQSLDYPDHVPGIFYKQTLSGEAWQPIYSERIRSKAIALTTDLDRHNSNHASNISSTRALDERSYHVTNQDVSGVTTSWAIAGHMTQGIPSAHVHRITQCSARTRPWFKFYVVWAGRRPGIYTTWSDCESQVSRYSGAMYQGFHTSDQAWAAFALGWLWV</sequence>
<dbReference type="Gene3D" id="3.40.970.10">
    <property type="entry name" value="Ribonuclease H1, N-terminal domain"/>
    <property type="match status" value="1"/>
</dbReference>
<reference evidence="12" key="1">
    <citation type="journal article" date="2020" name="New Phytol.">
        <title>Comparative genomics reveals dynamic genome evolution in host specialist ectomycorrhizal fungi.</title>
        <authorList>
            <person name="Lofgren L.A."/>
            <person name="Nguyen N.H."/>
            <person name="Vilgalys R."/>
            <person name="Ruytinx J."/>
            <person name="Liao H.L."/>
            <person name="Branco S."/>
            <person name="Kuo A."/>
            <person name="LaButti K."/>
            <person name="Lipzen A."/>
            <person name="Andreopoulos W."/>
            <person name="Pangilinan J."/>
            <person name="Riley R."/>
            <person name="Hundley H."/>
            <person name="Na H."/>
            <person name="Barry K."/>
            <person name="Grigoriev I.V."/>
            <person name="Stajich J.E."/>
            <person name="Kennedy P.G."/>
        </authorList>
    </citation>
    <scope>NUCLEOTIDE SEQUENCE</scope>
    <source>
        <strain evidence="12">FC203</strain>
    </source>
</reference>
<comment type="caution">
    <text evidence="12">The sequence shown here is derived from an EMBL/GenBank/DDBJ whole genome shotgun (WGS) entry which is preliminary data.</text>
</comment>
<evidence type="ECO:0000313" key="13">
    <source>
        <dbReference type="Proteomes" id="UP001195769"/>
    </source>
</evidence>
<keyword evidence="9" id="KW-0378">Hydrolase</keyword>
<dbReference type="Proteomes" id="UP001195769">
    <property type="component" value="Unassembled WGS sequence"/>
</dbReference>
<dbReference type="GO" id="GO:0046872">
    <property type="term" value="F:metal ion binding"/>
    <property type="evidence" value="ECO:0007669"/>
    <property type="project" value="UniProtKB-KW"/>
</dbReference>
<dbReference type="AlphaFoldDB" id="A0AAD4ECF8"/>
<evidence type="ECO:0000256" key="4">
    <source>
        <dbReference type="ARBA" id="ARBA00012180"/>
    </source>
</evidence>
<name>A0AAD4ECF8_9AGAM</name>
<comment type="similarity">
    <text evidence="3">Belongs to the RNase H family.</text>
</comment>
<proteinExistence type="inferred from homology"/>
<dbReference type="InterPro" id="IPR009027">
    <property type="entry name" value="Ribosomal_bL9/RNase_H1_N"/>
</dbReference>
<evidence type="ECO:0000256" key="9">
    <source>
        <dbReference type="ARBA" id="ARBA00022801"/>
    </source>
</evidence>
<accession>A0AAD4ECF8</accession>
<evidence type="ECO:0000256" key="7">
    <source>
        <dbReference type="ARBA" id="ARBA00022723"/>
    </source>
</evidence>
<keyword evidence="13" id="KW-1185">Reference proteome</keyword>
<dbReference type="SUPFAM" id="SSF55658">
    <property type="entry name" value="L9 N-domain-like"/>
    <property type="match status" value="1"/>
</dbReference>
<keyword evidence="6" id="KW-0540">Nuclease</keyword>
<comment type="cofactor">
    <cofactor evidence="1">
        <name>Mg(2+)</name>
        <dbReference type="ChEBI" id="CHEBI:18420"/>
    </cofactor>
</comment>
<gene>
    <name evidence="12" type="ORF">F5891DRAFT_977984</name>
</gene>
<dbReference type="GO" id="GO:0004523">
    <property type="term" value="F:RNA-DNA hybrid ribonuclease activity"/>
    <property type="evidence" value="ECO:0007669"/>
    <property type="project" value="UniProtKB-EC"/>
</dbReference>
<keyword evidence="7" id="KW-0479">Metal-binding</keyword>